<sequence length="571" mass="65807">MARVLLSYNSWDSDLLLKAHLSSLPSPSRPTDRLSSLIRLNRLKQDLRVLENDPCISARLDAPRKTAALKFKIKVLSWALFPINRLPVEILRFTFKLVIRDAPLYTTYDRNRMLITWVCQYWRSVALSASDFWSSIWVMDEPPYAYTLEFLRRAKSAPLDIRISEKERRPFQIEEIEPMSLDELTPIMGAILKKISTIRSFVGVFMHWDVALNVLHRFNEAKSEAISLENFVLHHMGHSYVFSNSPPLPPEIVTPIKLLGGRTPRLTSLSINGLVVDWSPEILANLTSLDIRRIPKSVPQDAADIRQVLQGCCQLYRLSLCFLGRNSDQAETSSSMILLKIPTLRELSLDDLTQSYILSFLSQVDAPNVMYLEIRRIMGITHDIQPTFYGLTGRFPKIRMLSFHDIVCQTQADTDLCMTKFYQSIPDLEIMKISMVADNIIRPFYNDPPVATGDEVPAHGTEDSAMEPAILCPKLRFLRFGWVNVYIITNLLRKRDQLGYRFRKVYALPSPSDYPPSDDLWEIEGMVDHLYRDYWLRIPEEWALYDQISQHLDSSTRSLLYTNTPGFSPRI</sequence>
<comment type="caution">
    <text evidence="1">The sequence shown here is derived from an EMBL/GenBank/DDBJ whole genome shotgun (WGS) entry which is preliminary data.</text>
</comment>
<evidence type="ECO:0000313" key="1">
    <source>
        <dbReference type="EMBL" id="KAK7695294.1"/>
    </source>
</evidence>
<name>A0AAW0GTP5_9APHY</name>
<keyword evidence="2" id="KW-1185">Reference proteome</keyword>
<dbReference type="Proteomes" id="UP001385951">
    <property type="component" value="Unassembled WGS sequence"/>
</dbReference>
<dbReference type="EMBL" id="JASBNA010000002">
    <property type="protein sequence ID" value="KAK7695294.1"/>
    <property type="molecule type" value="Genomic_DNA"/>
</dbReference>
<dbReference type="InterPro" id="IPR032675">
    <property type="entry name" value="LRR_dom_sf"/>
</dbReference>
<proteinExistence type="predicted"/>
<protein>
    <recommendedName>
        <fullName evidence="3">F-box domain-containing protein</fullName>
    </recommendedName>
</protein>
<reference evidence="1 2" key="1">
    <citation type="submission" date="2022-09" db="EMBL/GenBank/DDBJ databases">
        <authorList>
            <person name="Palmer J.M."/>
        </authorList>
    </citation>
    <scope>NUCLEOTIDE SEQUENCE [LARGE SCALE GENOMIC DNA]</scope>
    <source>
        <strain evidence="1 2">DSM 7382</strain>
    </source>
</reference>
<evidence type="ECO:0000313" key="2">
    <source>
        <dbReference type="Proteomes" id="UP001385951"/>
    </source>
</evidence>
<dbReference type="Gene3D" id="3.80.10.10">
    <property type="entry name" value="Ribonuclease Inhibitor"/>
    <property type="match status" value="1"/>
</dbReference>
<dbReference type="AlphaFoldDB" id="A0AAW0GTP5"/>
<organism evidence="1 2">
    <name type="scientific">Cerrena zonata</name>
    <dbReference type="NCBI Taxonomy" id="2478898"/>
    <lineage>
        <taxon>Eukaryota</taxon>
        <taxon>Fungi</taxon>
        <taxon>Dikarya</taxon>
        <taxon>Basidiomycota</taxon>
        <taxon>Agaricomycotina</taxon>
        <taxon>Agaricomycetes</taxon>
        <taxon>Polyporales</taxon>
        <taxon>Cerrenaceae</taxon>
        <taxon>Cerrena</taxon>
    </lineage>
</organism>
<dbReference type="SUPFAM" id="SSF52047">
    <property type="entry name" value="RNI-like"/>
    <property type="match status" value="1"/>
</dbReference>
<accession>A0AAW0GTP5</accession>
<gene>
    <name evidence="1" type="ORF">QCA50_002484</name>
</gene>
<evidence type="ECO:0008006" key="3">
    <source>
        <dbReference type="Google" id="ProtNLM"/>
    </source>
</evidence>